<dbReference type="CDD" id="cd08267">
    <property type="entry name" value="MDR1"/>
    <property type="match status" value="1"/>
</dbReference>
<dbReference type="SUPFAM" id="SSF50129">
    <property type="entry name" value="GroES-like"/>
    <property type="match status" value="1"/>
</dbReference>
<dbReference type="PANTHER" id="PTHR44013">
    <property type="entry name" value="ZINC-TYPE ALCOHOL DEHYDROGENASE-LIKE PROTEIN C16A3.02C"/>
    <property type="match status" value="1"/>
</dbReference>
<keyword evidence="3" id="KW-1185">Reference proteome</keyword>
<dbReference type="InterPro" id="IPR036291">
    <property type="entry name" value="NAD(P)-bd_dom_sf"/>
</dbReference>
<dbReference type="Pfam" id="PF08240">
    <property type="entry name" value="ADH_N"/>
    <property type="match status" value="1"/>
</dbReference>
<feature type="domain" description="Enoyl reductase (ER)" evidence="1">
    <location>
        <begin position="10"/>
        <end position="319"/>
    </location>
</feature>
<dbReference type="Gene3D" id="3.90.180.10">
    <property type="entry name" value="Medium-chain alcohol dehydrogenases, catalytic domain"/>
    <property type="match status" value="1"/>
</dbReference>
<organism evidence="2 3">
    <name type="scientific">Flagellimonas algicola</name>
    <dbReference type="NCBI Taxonomy" id="2583815"/>
    <lineage>
        <taxon>Bacteria</taxon>
        <taxon>Pseudomonadati</taxon>
        <taxon>Bacteroidota</taxon>
        <taxon>Flavobacteriia</taxon>
        <taxon>Flavobacteriales</taxon>
        <taxon>Flavobacteriaceae</taxon>
        <taxon>Flagellimonas</taxon>
    </lineage>
</organism>
<comment type="caution">
    <text evidence="2">The sequence shown here is derived from an EMBL/GenBank/DDBJ whole genome shotgun (WGS) entry which is preliminary data.</text>
</comment>
<accession>A0ABY2WN60</accession>
<dbReference type="InterPro" id="IPR020843">
    <property type="entry name" value="ER"/>
</dbReference>
<dbReference type="PANTHER" id="PTHR44013:SF1">
    <property type="entry name" value="ZINC-TYPE ALCOHOL DEHYDROGENASE-LIKE PROTEIN C16A3.02C"/>
    <property type="match status" value="1"/>
</dbReference>
<evidence type="ECO:0000259" key="1">
    <source>
        <dbReference type="SMART" id="SM00829"/>
    </source>
</evidence>
<evidence type="ECO:0000313" key="2">
    <source>
        <dbReference type="EMBL" id="TMU56433.1"/>
    </source>
</evidence>
<gene>
    <name evidence="2" type="ORF">FGG15_02520</name>
</gene>
<evidence type="ECO:0000313" key="3">
    <source>
        <dbReference type="Proteomes" id="UP000751614"/>
    </source>
</evidence>
<dbReference type="InterPro" id="IPR052733">
    <property type="entry name" value="Chloroplast_QOR"/>
</dbReference>
<dbReference type="Proteomes" id="UP000751614">
    <property type="component" value="Unassembled WGS sequence"/>
</dbReference>
<dbReference type="RefSeq" id="WP_138832879.1">
    <property type="nucleotide sequence ID" value="NZ_VCNI01000001.1"/>
</dbReference>
<protein>
    <submittedName>
        <fullName evidence="2">NAD(P)-dependent alcohol dehydrogenase</fullName>
    </submittedName>
</protein>
<name>A0ABY2WN60_9FLAO</name>
<dbReference type="Pfam" id="PF13602">
    <property type="entry name" value="ADH_zinc_N_2"/>
    <property type="match status" value="1"/>
</dbReference>
<proteinExistence type="predicted"/>
<dbReference type="EMBL" id="VCNI01000001">
    <property type="protein sequence ID" value="TMU56433.1"/>
    <property type="molecule type" value="Genomic_DNA"/>
</dbReference>
<dbReference type="SUPFAM" id="SSF51735">
    <property type="entry name" value="NAD(P)-binding Rossmann-fold domains"/>
    <property type="match status" value="1"/>
</dbReference>
<dbReference type="InterPro" id="IPR011032">
    <property type="entry name" value="GroES-like_sf"/>
</dbReference>
<reference evidence="2 3" key="1">
    <citation type="submission" date="2019-05" db="EMBL/GenBank/DDBJ databases">
        <title>Flagellimonas sp. AsT0115, sp. nov., isolated from a marine red algae, Asparagopsis taxiformis.</title>
        <authorList>
            <person name="Kim J."/>
            <person name="Jeong S.E."/>
            <person name="Jeon C.O."/>
        </authorList>
    </citation>
    <scope>NUCLEOTIDE SEQUENCE [LARGE SCALE GENOMIC DNA]</scope>
    <source>
        <strain evidence="2 3">AsT0115</strain>
    </source>
</reference>
<dbReference type="Gene3D" id="3.40.50.720">
    <property type="entry name" value="NAD(P)-binding Rossmann-like Domain"/>
    <property type="match status" value="1"/>
</dbReference>
<dbReference type="SMART" id="SM00829">
    <property type="entry name" value="PKS_ER"/>
    <property type="match status" value="1"/>
</dbReference>
<sequence length="327" mass="36069">MKAIVQTSYGHPEKVLQLQEVQTPLPKANEVQINIKVTTINDYDWAVATGKPHLYRLMFGLFKPKKSIPGMELAGVVSNVGEQVKDFKIGDKVFGDISEHNFGSFAEYICLSPEAIRKMPANMDFGQAAAIPHAALLALQAFDKVNLEEGRKVLINGGGGGVGTHGLQLAKLKNCEVTGVDSGEKLEAMLKLGFDHVLDYQEENFTKTGIQYDIILDCKTNQSAFAYRRALNPKGKYISIGGKLNRLVQLLIVGGILSKLSQRKYQILALKANLGLERIAELYVQNKLKPTIDGPYSLEDIPRLVQYFGEGKHKGKIVIDLDESRPS</sequence>
<dbReference type="InterPro" id="IPR013154">
    <property type="entry name" value="ADH-like_N"/>
</dbReference>